<keyword evidence="4" id="KW-0963">Cytoplasm</keyword>
<evidence type="ECO:0000256" key="6">
    <source>
        <dbReference type="SAM" id="MobiDB-lite"/>
    </source>
</evidence>
<feature type="compositionally biased region" description="Polar residues" evidence="6">
    <location>
        <begin position="39"/>
        <end position="63"/>
    </location>
</feature>
<dbReference type="PANTHER" id="PTHR28081">
    <property type="entry name" value="DAMAGE-REGULATED IMPORT FACILITATOR 1-RELATED"/>
    <property type="match status" value="1"/>
</dbReference>
<comment type="caution">
    <text evidence="7">The sequence shown here is derived from an EMBL/GenBank/DDBJ whole genome shotgun (WGS) entry which is preliminary data.</text>
</comment>
<comment type="subcellular location">
    <subcellularLocation>
        <location evidence="2">Cytoplasm</location>
    </subcellularLocation>
    <subcellularLocation>
        <location evidence="1">Nucleus</location>
    </subcellularLocation>
</comment>
<dbReference type="GO" id="GO:1990846">
    <property type="term" value="F:ribonucleoside-diphosphate reductase inhibitor activity"/>
    <property type="evidence" value="ECO:0007669"/>
    <property type="project" value="TreeGrafter"/>
</dbReference>
<dbReference type="EMBL" id="JAKJXP020000071">
    <property type="protein sequence ID" value="KAK7750024.1"/>
    <property type="molecule type" value="Genomic_DNA"/>
</dbReference>
<evidence type="ECO:0000256" key="2">
    <source>
        <dbReference type="ARBA" id="ARBA00004496"/>
    </source>
</evidence>
<dbReference type="GO" id="GO:0005634">
    <property type="term" value="C:nucleus"/>
    <property type="evidence" value="ECO:0007669"/>
    <property type="project" value="UniProtKB-SubCell"/>
</dbReference>
<accession>A0AAN9UKL7</accession>
<feature type="compositionally biased region" description="Low complexity" evidence="6">
    <location>
        <begin position="24"/>
        <end position="38"/>
    </location>
</feature>
<dbReference type="Pfam" id="PF08591">
    <property type="entry name" value="RNR_inhib"/>
    <property type="match status" value="1"/>
</dbReference>
<dbReference type="GO" id="GO:0008104">
    <property type="term" value="P:intracellular protein localization"/>
    <property type="evidence" value="ECO:0007669"/>
    <property type="project" value="TreeGrafter"/>
</dbReference>
<comment type="similarity">
    <text evidence="3">Belongs to the DIF1/spd1 family.</text>
</comment>
<evidence type="ECO:0000256" key="1">
    <source>
        <dbReference type="ARBA" id="ARBA00004123"/>
    </source>
</evidence>
<reference evidence="7 8" key="1">
    <citation type="submission" date="2024-02" db="EMBL/GenBank/DDBJ databases">
        <title>De novo assembly and annotation of 12 fungi associated with fruit tree decline syndrome in Ontario, Canada.</title>
        <authorList>
            <person name="Sulman M."/>
            <person name="Ellouze W."/>
            <person name="Ilyukhin E."/>
        </authorList>
    </citation>
    <scope>NUCLEOTIDE SEQUENCE [LARGE SCALE GENOMIC DNA]</scope>
    <source>
        <strain evidence="7 8">M11/M66-122</strain>
    </source>
</reference>
<feature type="region of interest" description="Disordered" evidence="6">
    <location>
        <begin position="102"/>
        <end position="124"/>
    </location>
</feature>
<protein>
    <submittedName>
        <fullName evidence="7">Uncharacterized protein</fullName>
    </submittedName>
</protein>
<dbReference type="AlphaFoldDB" id="A0AAN9UKL7"/>
<evidence type="ECO:0000313" key="8">
    <source>
        <dbReference type="Proteomes" id="UP001320420"/>
    </source>
</evidence>
<evidence type="ECO:0000256" key="3">
    <source>
        <dbReference type="ARBA" id="ARBA00005459"/>
    </source>
</evidence>
<feature type="region of interest" description="Disordered" evidence="6">
    <location>
        <begin position="1"/>
        <end position="63"/>
    </location>
</feature>
<keyword evidence="8" id="KW-1185">Reference proteome</keyword>
<dbReference type="GO" id="GO:0005737">
    <property type="term" value="C:cytoplasm"/>
    <property type="evidence" value="ECO:0007669"/>
    <property type="project" value="UniProtKB-SubCell"/>
</dbReference>
<dbReference type="InterPro" id="IPR013900">
    <property type="entry name" value="RNR_inhibitor"/>
</dbReference>
<sequence>MSAPRTKRQFAGAASDPAQRQITSFFNNNNTGSSNPSFDASSAYDSRTSPVQTPSTPSLPATVQTNLLSVGMRVRKSVPEGYKTGSYSSKSAFALWDESNNGATTHHPSSPAYSSSSEGRSRANAFSAPRELMPFCGIHSVGGLAVQQQPEHFNTTTTTLSSAAVSPTSGDATPYRRPATASDNTNPYITALEEDDMPGLTSSQESVASSTDSAAALSITTRAQAETRKRSFTEEEDEEAPETPDRLNIWRNAQYDGEISPRSLAPVGWGNGRVMAVPRKGRLQNRNTTRMGPAAGAAGAVANPLSMSMSMSIDSVGAGGAVAAAAAAGFKGHGHGQRQGQENVMILDVDDFDEADFLDRNPSWEVEMSDI</sequence>
<feature type="compositionally biased region" description="Low complexity" evidence="6">
    <location>
        <begin position="109"/>
        <end position="118"/>
    </location>
</feature>
<evidence type="ECO:0000256" key="4">
    <source>
        <dbReference type="ARBA" id="ARBA00022490"/>
    </source>
</evidence>
<feature type="region of interest" description="Disordered" evidence="6">
    <location>
        <begin position="154"/>
        <end position="186"/>
    </location>
</feature>
<feature type="compositionally biased region" description="Low complexity" evidence="6">
    <location>
        <begin position="155"/>
        <end position="169"/>
    </location>
</feature>
<proteinExistence type="inferred from homology"/>
<keyword evidence="5" id="KW-0539">Nucleus</keyword>
<dbReference type="Proteomes" id="UP001320420">
    <property type="component" value="Unassembled WGS sequence"/>
</dbReference>
<name>A0AAN9UKL7_9PEZI</name>
<gene>
    <name evidence="7" type="ORF">SLS62_008016</name>
</gene>
<evidence type="ECO:0000313" key="7">
    <source>
        <dbReference type="EMBL" id="KAK7750024.1"/>
    </source>
</evidence>
<dbReference type="PANTHER" id="PTHR28081:SF1">
    <property type="entry name" value="DAMAGE-REGULATED IMPORT FACILITATOR 1"/>
    <property type="match status" value="1"/>
</dbReference>
<organism evidence="7 8">
    <name type="scientific">Diatrype stigma</name>
    <dbReference type="NCBI Taxonomy" id="117547"/>
    <lineage>
        <taxon>Eukaryota</taxon>
        <taxon>Fungi</taxon>
        <taxon>Dikarya</taxon>
        <taxon>Ascomycota</taxon>
        <taxon>Pezizomycotina</taxon>
        <taxon>Sordariomycetes</taxon>
        <taxon>Xylariomycetidae</taxon>
        <taxon>Xylariales</taxon>
        <taxon>Diatrypaceae</taxon>
        <taxon>Diatrype</taxon>
    </lineage>
</organism>
<evidence type="ECO:0000256" key="5">
    <source>
        <dbReference type="ARBA" id="ARBA00023242"/>
    </source>
</evidence>
<feature type="region of interest" description="Disordered" evidence="6">
    <location>
        <begin position="221"/>
        <end position="244"/>
    </location>
</feature>